<proteinExistence type="predicted"/>
<dbReference type="Gene3D" id="3.90.550.10">
    <property type="entry name" value="Spore Coat Polysaccharide Biosynthesis Protein SpsA, Chain A"/>
    <property type="match status" value="1"/>
</dbReference>
<dbReference type="RefSeq" id="WP_120271893.1">
    <property type="nucleotide sequence ID" value="NZ_RAPN01000001.1"/>
</dbReference>
<name>A0A419W4Z2_9BACT</name>
<keyword evidence="5" id="KW-1185">Reference proteome</keyword>
<dbReference type="SUPFAM" id="SSF53448">
    <property type="entry name" value="Nucleotide-diphospho-sugar transferases"/>
    <property type="match status" value="1"/>
</dbReference>
<dbReference type="GO" id="GO:0016779">
    <property type="term" value="F:nucleotidyltransferase activity"/>
    <property type="evidence" value="ECO:0007669"/>
    <property type="project" value="UniProtKB-KW"/>
</dbReference>
<dbReference type="InterPro" id="IPR005835">
    <property type="entry name" value="NTP_transferase_dom"/>
</dbReference>
<feature type="domain" description="Nucleotidyl transferase" evidence="3">
    <location>
        <begin position="2"/>
        <end position="238"/>
    </location>
</feature>
<dbReference type="OrthoDB" id="9813880at2"/>
<dbReference type="InterPro" id="IPR029044">
    <property type="entry name" value="Nucleotide-diphossugar_trans"/>
</dbReference>
<reference evidence="4 5" key="1">
    <citation type="submission" date="2018-09" db="EMBL/GenBank/DDBJ databases">
        <title>Genomic Encyclopedia of Archaeal and Bacterial Type Strains, Phase II (KMG-II): from individual species to whole genera.</title>
        <authorList>
            <person name="Goeker M."/>
        </authorList>
    </citation>
    <scope>NUCLEOTIDE SEQUENCE [LARGE SCALE GENOMIC DNA]</scope>
    <source>
        <strain evidence="4 5">DSM 27148</strain>
    </source>
</reference>
<dbReference type="InterPro" id="IPR050065">
    <property type="entry name" value="GlmU-like"/>
</dbReference>
<gene>
    <name evidence="4" type="ORF">BC643_0830</name>
</gene>
<keyword evidence="1 4" id="KW-0808">Transferase</keyword>
<keyword evidence="2" id="KW-0548">Nucleotidyltransferase</keyword>
<accession>A0A419W4Z2</accession>
<dbReference type="CDD" id="cd06422">
    <property type="entry name" value="NTP_transferase_like_1"/>
    <property type="match status" value="1"/>
</dbReference>
<evidence type="ECO:0000259" key="3">
    <source>
        <dbReference type="Pfam" id="PF00483"/>
    </source>
</evidence>
<dbReference type="Pfam" id="PF00483">
    <property type="entry name" value="NTP_transferase"/>
    <property type="match status" value="1"/>
</dbReference>
<organism evidence="4 5">
    <name type="scientific">Mangrovibacterium diazotrophicum</name>
    <dbReference type="NCBI Taxonomy" id="1261403"/>
    <lineage>
        <taxon>Bacteria</taxon>
        <taxon>Pseudomonadati</taxon>
        <taxon>Bacteroidota</taxon>
        <taxon>Bacteroidia</taxon>
        <taxon>Marinilabiliales</taxon>
        <taxon>Prolixibacteraceae</taxon>
        <taxon>Mangrovibacterium</taxon>
    </lineage>
</organism>
<evidence type="ECO:0000256" key="2">
    <source>
        <dbReference type="ARBA" id="ARBA00022695"/>
    </source>
</evidence>
<evidence type="ECO:0000256" key="1">
    <source>
        <dbReference type="ARBA" id="ARBA00022679"/>
    </source>
</evidence>
<dbReference type="EMBL" id="RAPN01000001">
    <property type="protein sequence ID" value="RKD90490.1"/>
    <property type="molecule type" value="Genomic_DNA"/>
</dbReference>
<dbReference type="PANTHER" id="PTHR43584">
    <property type="entry name" value="NUCLEOTIDYL TRANSFERASE"/>
    <property type="match status" value="1"/>
</dbReference>
<evidence type="ECO:0000313" key="5">
    <source>
        <dbReference type="Proteomes" id="UP000283387"/>
    </source>
</evidence>
<dbReference type="AlphaFoldDB" id="A0A419W4Z2"/>
<dbReference type="Proteomes" id="UP000283387">
    <property type="component" value="Unassembled WGS sequence"/>
</dbReference>
<protein>
    <submittedName>
        <fullName evidence="4">Nucleotidyltransferase-like protein</fullName>
    </submittedName>
</protein>
<comment type="caution">
    <text evidence="4">The sequence shown here is derived from an EMBL/GenBank/DDBJ whole genome shotgun (WGS) entry which is preliminary data.</text>
</comment>
<sequence>MKAMLFAAGLGTRLKPLTDSKPKALVEIGGMTLLERCILQLKQSGIQDITINVHHFGDQIVSFVKKHENFGLNIHISDESEQLLDTGGGILKAKEFLAGDEPILLINVDVLTNLDLTKLLAYHINSNSLATLVVRKRQTSRYLLFNQNLLVGWTNKKNGEMKISRPSLIDQAEEFAFSGIHIIQPELLERIEEKGKFSIIDLYLRLAKTEKISAYVDADSVWMDLGKVDEISQAEELIKQLDN</sequence>
<dbReference type="PANTHER" id="PTHR43584:SF8">
    <property type="entry name" value="N-ACETYLMURAMATE ALPHA-1-PHOSPHATE URIDYLYLTRANSFERASE"/>
    <property type="match status" value="1"/>
</dbReference>
<evidence type="ECO:0000313" key="4">
    <source>
        <dbReference type="EMBL" id="RKD90490.1"/>
    </source>
</evidence>